<dbReference type="InterPro" id="IPR018214">
    <property type="entry name" value="GluRdtase_CS"/>
</dbReference>
<name>A0ABS5PPQ4_9FIRM</name>
<evidence type="ECO:0000256" key="3">
    <source>
        <dbReference type="ARBA" id="ARBA00012970"/>
    </source>
</evidence>
<dbReference type="PANTHER" id="PTHR43013:SF1">
    <property type="entry name" value="GLUTAMYL-TRNA REDUCTASE"/>
    <property type="match status" value="1"/>
</dbReference>
<evidence type="ECO:0000313" key="14">
    <source>
        <dbReference type="Proteomes" id="UP000746471"/>
    </source>
</evidence>
<dbReference type="Gene3D" id="3.40.50.720">
    <property type="entry name" value="NAD(P)-binding Rossmann-like Domain"/>
    <property type="match status" value="1"/>
</dbReference>
<comment type="pathway">
    <text evidence="1 8 9">Porphyrin-containing compound metabolism; protoporphyrin-IX biosynthesis; 5-aminolevulinate from L-glutamyl-tRNA(Glu): step 1/2.</text>
</comment>
<keyword evidence="5 8" id="KW-0560">Oxidoreductase</keyword>
<evidence type="ECO:0000259" key="10">
    <source>
        <dbReference type="Pfam" id="PF00745"/>
    </source>
</evidence>
<evidence type="ECO:0000256" key="2">
    <source>
        <dbReference type="ARBA" id="ARBA00005916"/>
    </source>
</evidence>
<evidence type="ECO:0000256" key="4">
    <source>
        <dbReference type="ARBA" id="ARBA00022857"/>
    </source>
</evidence>
<accession>A0ABS5PPQ4</accession>
<feature type="binding site" evidence="8">
    <location>
        <begin position="48"/>
        <end position="51"/>
    </location>
    <ligand>
        <name>substrate</name>
    </ligand>
</feature>
<comment type="similarity">
    <text evidence="2 8 9">Belongs to the glutamyl-tRNA reductase family.</text>
</comment>
<gene>
    <name evidence="8 13" type="primary">hemA</name>
    <name evidence="13" type="ORF">KHM83_10735</name>
</gene>
<dbReference type="EC" id="1.2.1.70" evidence="3 8"/>
<dbReference type="Pfam" id="PF01488">
    <property type="entry name" value="Shikimate_DH"/>
    <property type="match status" value="1"/>
</dbReference>
<keyword evidence="14" id="KW-1185">Reference proteome</keyword>
<feature type="site" description="Important for activity" evidence="8">
    <location>
        <position position="106"/>
    </location>
</feature>
<dbReference type="InterPro" id="IPR000343">
    <property type="entry name" value="4pyrrol_synth_GluRdtase"/>
</dbReference>
<evidence type="ECO:0000313" key="13">
    <source>
        <dbReference type="EMBL" id="MBS7527155.1"/>
    </source>
</evidence>
<organism evidence="13 14">
    <name type="scientific">Fusibacter paucivorans</name>
    <dbReference type="NCBI Taxonomy" id="76009"/>
    <lineage>
        <taxon>Bacteria</taxon>
        <taxon>Bacillati</taxon>
        <taxon>Bacillota</taxon>
        <taxon>Clostridia</taxon>
        <taxon>Eubacteriales</taxon>
        <taxon>Eubacteriales Family XII. Incertae Sedis</taxon>
        <taxon>Fusibacter</taxon>
    </lineage>
</organism>
<feature type="domain" description="Quinate/shikimate 5-dehydrogenase/glutamyl-tRNA reductase" evidence="11">
    <location>
        <begin position="190"/>
        <end position="309"/>
    </location>
</feature>
<dbReference type="Proteomes" id="UP000746471">
    <property type="component" value="Unassembled WGS sequence"/>
</dbReference>
<evidence type="ECO:0000256" key="7">
    <source>
        <dbReference type="ARBA" id="ARBA00047464"/>
    </source>
</evidence>
<dbReference type="SUPFAM" id="SSF51735">
    <property type="entry name" value="NAD(P)-binding Rossmann-fold domains"/>
    <property type="match status" value="1"/>
</dbReference>
<dbReference type="PROSITE" id="PS00747">
    <property type="entry name" value="GLUTR"/>
    <property type="match status" value="1"/>
</dbReference>
<comment type="miscellaneous">
    <text evidence="8">During catalysis, the active site Cys acts as a nucleophile attacking the alpha-carbonyl group of tRNA-bound glutamate with the formation of a thioester intermediate between enzyme and glutamate, and the concomitant release of tRNA(Glu). The thioester intermediate is finally reduced by direct hydride transfer from NADPH, to form the product GSA.</text>
</comment>
<feature type="domain" description="Glutamyl-tRNA reductase N-terminal" evidence="12">
    <location>
        <begin position="6"/>
        <end position="162"/>
    </location>
</feature>
<dbReference type="Pfam" id="PF00745">
    <property type="entry name" value="GlutR_dimer"/>
    <property type="match status" value="1"/>
</dbReference>
<dbReference type="EMBL" id="JAHBCL010000017">
    <property type="protein sequence ID" value="MBS7527155.1"/>
    <property type="molecule type" value="Genomic_DNA"/>
</dbReference>
<feature type="binding site" evidence="8">
    <location>
        <begin position="196"/>
        <end position="201"/>
    </location>
    <ligand>
        <name>NADP(+)</name>
        <dbReference type="ChEBI" id="CHEBI:58349"/>
    </ligand>
</feature>
<feature type="binding site" evidence="8">
    <location>
        <position position="127"/>
    </location>
    <ligand>
        <name>substrate</name>
    </ligand>
</feature>
<dbReference type="Gene3D" id="3.30.460.30">
    <property type="entry name" value="Glutamyl-tRNA reductase, N-terminal domain"/>
    <property type="match status" value="1"/>
</dbReference>
<dbReference type="GO" id="GO:0008883">
    <property type="term" value="F:glutamyl-tRNA reductase activity"/>
    <property type="evidence" value="ECO:0007669"/>
    <property type="project" value="UniProtKB-EC"/>
</dbReference>
<dbReference type="RefSeq" id="WP_213237016.1">
    <property type="nucleotide sequence ID" value="NZ_JAHBCL010000017.1"/>
</dbReference>
<keyword evidence="6 8" id="KW-0627">Porphyrin biosynthesis</keyword>
<evidence type="ECO:0000259" key="11">
    <source>
        <dbReference type="Pfam" id="PF01488"/>
    </source>
</evidence>
<feature type="active site" description="Nucleophile" evidence="8">
    <location>
        <position position="49"/>
    </location>
</feature>
<feature type="domain" description="Tetrapyrrole biosynthesis glutamyl-tRNA reductase dimerisation" evidence="10">
    <location>
        <begin position="324"/>
        <end position="421"/>
    </location>
</feature>
<protein>
    <recommendedName>
        <fullName evidence="3 8">Glutamyl-tRNA reductase</fullName>
        <shortName evidence="8">GluTR</shortName>
        <ecNumber evidence="3 8">1.2.1.70</ecNumber>
    </recommendedName>
</protein>
<dbReference type="InterPro" id="IPR015896">
    <property type="entry name" value="4pyrrol_synth_GluRdtase_dimer"/>
</dbReference>
<dbReference type="HAMAP" id="MF_00087">
    <property type="entry name" value="Glu_tRNA_reductase"/>
    <property type="match status" value="1"/>
</dbReference>
<dbReference type="InterPro" id="IPR036453">
    <property type="entry name" value="GluRdtase_dimer_dom_sf"/>
</dbReference>
<evidence type="ECO:0000259" key="12">
    <source>
        <dbReference type="Pfam" id="PF05201"/>
    </source>
</evidence>
<sequence length="424" mass="47380">MQIGLIGLNHQTATIEQREQFCMTESAQSEWMAYAKRIGVLEIVILSTCGRFEVYYVTSADAFDAISTTLFDALVNTHASAEVMNANTIIDNSQFYQKSGFQAVNHLFKVTAGLDSAVLGEDQILGQVKNAIAAATELDYSGKILNKLFRVAVSFSKRIKTELKISQTPLSLSYIAIKNAVAAGYLSDETVITMVGLGKMGGLAIKYLFEAPFKTIYVAVRHPENLPIDILTHKKVRIVPFESRYECIAISHLVVSSTGAPHAVIRRNDVKGIKDGMLMIDLAVPRDIADDLYQIENIAIWTVDSLKEVSDENYQKRHELIAHVEALIFDEVNDFVKWVEATKVDDLLGAWNQTIADIKDGTMSILSRKLHTQNPADMATIDKLVESSLKKMIKSPLESLKVMENNEKREQYIQMLKELYGYES</sequence>
<comment type="catalytic activity">
    <reaction evidence="7 8 9">
        <text>(S)-4-amino-5-oxopentanoate + tRNA(Glu) + NADP(+) = L-glutamyl-tRNA(Glu) + NADPH + H(+)</text>
        <dbReference type="Rhea" id="RHEA:12344"/>
        <dbReference type="Rhea" id="RHEA-COMP:9663"/>
        <dbReference type="Rhea" id="RHEA-COMP:9680"/>
        <dbReference type="ChEBI" id="CHEBI:15378"/>
        <dbReference type="ChEBI" id="CHEBI:57501"/>
        <dbReference type="ChEBI" id="CHEBI:57783"/>
        <dbReference type="ChEBI" id="CHEBI:58349"/>
        <dbReference type="ChEBI" id="CHEBI:78442"/>
        <dbReference type="ChEBI" id="CHEBI:78520"/>
        <dbReference type="EC" id="1.2.1.70"/>
    </reaction>
</comment>
<dbReference type="InterPro" id="IPR036291">
    <property type="entry name" value="NAD(P)-bd_dom_sf"/>
</dbReference>
<reference evidence="13 14" key="1">
    <citation type="submission" date="2021-05" db="EMBL/GenBank/DDBJ databases">
        <title>Fusibacter ferrireducens sp. nov., an anaerobic, sulfur- and Fe-reducing bacterium isolated from the mangrove sediment.</title>
        <authorList>
            <person name="Qiu D."/>
        </authorList>
    </citation>
    <scope>NUCLEOTIDE SEQUENCE [LARGE SCALE GENOMIC DNA]</scope>
    <source>
        <strain evidence="13 14">DSM 12116</strain>
    </source>
</reference>
<comment type="caution">
    <text evidence="13">The sequence shown here is derived from an EMBL/GenBank/DDBJ whole genome shotgun (WGS) entry which is preliminary data.</text>
</comment>
<feature type="binding site" evidence="8">
    <location>
        <position position="116"/>
    </location>
    <ligand>
        <name>substrate</name>
    </ligand>
</feature>
<dbReference type="SUPFAM" id="SSF69742">
    <property type="entry name" value="Glutamyl tRNA-reductase catalytic, N-terminal domain"/>
    <property type="match status" value="1"/>
</dbReference>
<dbReference type="PIRSF" id="PIRSF000445">
    <property type="entry name" value="4pyrrol_synth_GluRdtase"/>
    <property type="match status" value="1"/>
</dbReference>
<evidence type="ECO:0000256" key="9">
    <source>
        <dbReference type="RuleBase" id="RU000584"/>
    </source>
</evidence>
<feature type="binding site" evidence="8">
    <location>
        <begin position="121"/>
        <end position="123"/>
    </location>
    <ligand>
        <name>substrate</name>
    </ligand>
</feature>
<evidence type="ECO:0000256" key="1">
    <source>
        <dbReference type="ARBA" id="ARBA00005059"/>
    </source>
</evidence>
<comment type="domain">
    <text evidence="8">Possesses an unusual extended V-shaped dimeric structure with each monomer consisting of three distinct domains arranged along a curved 'spinal' alpha-helix. The N-terminal catalytic domain specifically recognizes the glutamate moiety of the substrate. The second domain is the NADPH-binding domain, and the third C-terminal domain is responsible for dimerization.</text>
</comment>
<comment type="subunit">
    <text evidence="8">Homodimer.</text>
</comment>
<dbReference type="Pfam" id="PF05201">
    <property type="entry name" value="GlutR_N"/>
    <property type="match status" value="1"/>
</dbReference>
<dbReference type="InterPro" id="IPR015895">
    <property type="entry name" value="4pyrrol_synth_GluRdtase_N"/>
</dbReference>
<comment type="function">
    <text evidence="8">Catalyzes the NADPH-dependent reduction of glutamyl-tRNA(Glu) to glutamate 1-semialdehyde (GSA).</text>
</comment>
<dbReference type="InterPro" id="IPR036343">
    <property type="entry name" value="GluRdtase_N_sf"/>
</dbReference>
<dbReference type="InterPro" id="IPR006151">
    <property type="entry name" value="Shikm_DH/Glu-tRNA_Rdtase"/>
</dbReference>
<keyword evidence="4 8" id="KW-0521">NADP</keyword>
<evidence type="ECO:0000256" key="5">
    <source>
        <dbReference type="ARBA" id="ARBA00023002"/>
    </source>
</evidence>
<dbReference type="NCBIfam" id="TIGR01035">
    <property type="entry name" value="hemA"/>
    <property type="match status" value="1"/>
</dbReference>
<evidence type="ECO:0000256" key="8">
    <source>
        <dbReference type="HAMAP-Rule" id="MF_00087"/>
    </source>
</evidence>
<proteinExistence type="inferred from homology"/>
<evidence type="ECO:0000256" key="6">
    <source>
        <dbReference type="ARBA" id="ARBA00023244"/>
    </source>
</evidence>
<dbReference type="SUPFAM" id="SSF69075">
    <property type="entry name" value="Glutamyl tRNA-reductase dimerization domain"/>
    <property type="match status" value="1"/>
</dbReference>
<dbReference type="PANTHER" id="PTHR43013">
    <property type="entry name" value="GLUTAMYL-TRNA REDUCTASE"/>
    <property type="match status" value="1"/>
</dbReference>